<dbReference type="GO" id="GO:0005634">
    <property type="term" value="C:nucleus"/>
    <property type="evidence" value="ECO:0007669"/>
    <property type="project" value="UniProtKB-SubCell"/>
</dbReference>
<dbReference type="Gene3D" id="3.30.70.1620">
    <property type="match status" value="1"/>
</dbReference>
<evidence type="ECO:0000256" key="4">
    <source>
        <dbReference type="ARBA" id="ARBA00022776"/>
    </source>
</evidence>
<feature type="domain" description="SMC hinge" evidence="11">
    <location>
        <begin position="522"/>
        <end position="635"/>
    </location>
</feature>
<dbReference type="Gene3D" id="1.20.1060.20">
    <property type="match status" value="1"/>
</dbReference>
<feature type="region of interest" description="Disordered" evidence="10">
    <location>
        <begin position="1050"/>
        <end position="1072"/>
    </location>
</feature>
<dbReference type="GO" id="GO:0005694">
    <property type="term" value="C:chromosome"/>
    <property type="evidence" value="ECO:0007669"/>
    <property type="project" value="InterPro"/>
</dbReference>
<gene>
    <name evidence="12" type="ORF">B0T26DRAFT_641631</name>
</gene>
<feature type="coiled-coil region" evidence="9">
    <location>
        <begin position="413"/>
        <end position="503"/>
    </location>
</feature>
<evidence type="ECO:0000256" key="1">
    <source>
        <dbReference type="ARBA" id="ARBA00004123"/>
    </source>
</evidence>
<protein>
    <recommendedName>
        <fullName evidence="8">Structural maintenance of chromosomes protein</fullName>
    </recommendedName>
</protein>
<keyword evidence="7" id="KW-0131">Cell cycle</keyword>
<keyword evidence="3" id="KW-0132">Cell division</keyword>
<comment type="subcellular location">
    <subcellularLocation>
        <location evidence="1 8">Nucleus</location>
    </subcellularLocation>
</comment>
<feature type="coiled-coil region" evidence="9">
    <location>
        <begin position="850"/>
        <end position="919"/>
    </location>
</feature>
<feature type="coiled-coil region" evidence="9">
    <location>
        <begin position="186"/>
        <end position="220"/>
    </location>
</feature>
<dbReference type="GO" id="GO:0051301">
    <property type="term" value="P:cell division"/>
    <property type="evidence" value="ECO:0007669"/>
    <property type="project" value="UniProtKB-KW"/>
</dbReference>
<dbReference type="GeneID" id="85320631"/>
<dbReference type="InterPro" id="IPR003395">
    <property type="entry name" value="RecF/RecN/SMC_N"/>
</dbReference>
<dbReference type="AlphaFoldDB" id="A0AA40E2Q6"/>
<comment type="similarity">
    <text evidence="2">Belongs to the SMC family. SMC3 subfamily.</text>
</comment>
<evidence type="ECO:0000256" key="7">
    <source>
        <dbReference type="ARBA" id="ARBA00023306"/>
    </source>
</evidence>
<sequence>MHIKQIIIQGFKSYKEQTVIEPFSPGTNVIVGRNGSGKSNFFAAIRFVLSDAYTNMSREERQALLHEGSGSAVMSAYVEIIFDNTDKRFSEPGDEVVIRRTIGLKKDEYSVDKKVQTRTDVLKILETAGFAKENPFYIVPQGRVSAITNMKEAERLNLLKEIAGTNTYDDRRIQSLKIMAETNSKREKIDELLAYISERLDELEEEKDELRDFQDKDRERRCLEYAHWHRLQETNAATLEQIEEARQGGAGASTKDRAQLQKAEKEIGALEQMSHELLQTLNLLAIERRQLDDDRKDTARAQAKAELKAKNLDETRHAREQEQRQQEAELKEVRRKIQVAESELAKISPGYEKWKREEAEVKAQRDLASAGRTRLLTKQTRSTQFRTKAERDKYLQQEINEITASLSSQKAIEIDAKEQVKGVEASISDLEKNIQAIREKIEGYGGNRVELAEKLTKAEEAREQLVEERKRLQREEDKLNSLIANTRKERDQVEKDLSHLMDSATSKGLATIRRMKRERNLPGAYGTLAELMEVPIEAYRLPVEQVAGNSLFHYVVDNEKTGTMLSDHLYKSFGGRLTFMPLEQLRARQVKMPRASDATPLISKIEYDAKFDKAFQQVFGRTIVCPNLAIASQYARTHGLDAITPEGDTAYKRGAMTGGYVDSRRSRLGAVHKVNELRDLYDQQLTDVDKIRKQIEIINQKITSANGEEHKLDQQMRQFEHGFEPLKAELRSKNAQLERERTHLEDTVRRRAGVENNLKELDDILAAHQTELASEFKKALSVSEERQLEELTAEEHRLQQQLKDLSKKRMELEGRKRLLETELHANLRPQEDQLRSQAFENSTAGGSGSYKDALKELKKAQNAAAEVERQLLENEEKMEEASAELAKLEAQKAQREQELQELQKRIDQYQKKMEKNIQTRARLISQAAEYTKNIRDLGILPEQAFGKYEKMKSEQQIESKLRKVNEALKKYKHINKKAFDQYNSFTTQREQLLKRRKELDTSQSSIEELIEHLDQAKDEAIERTFKQVSKEFSTIFEQLVPAGHGRLVIQRKGDSGKNRNAEESDEEPATGVENYTGVGISVSFNSKVMDEQQKIQQLSGGQKSKYPCLCALCLIFALQAAESSPFVIFDEVDANLDAQYRTAVASLLESISETQKTQFICTTFRPEIVLVADKCYGVTFHNKTSTIDCVPTEEALNFVEGQKK</sequence>
<feature type="compositionally biased region" description="Basic and acidic residues" evidence="10">
    <location>
        <begin position="1051"/>
        <end position="1062"/>
    </location>
</feature>
<comment type="caution">
    <text evidence="12">The sequence shown here is derived from an EMBL/GenBank/DDBJ whole genome shotgun (WGS) entry which is preliminary data.</text>
</comment>
<feature type="coiled-coil region" evidence="9">
    <location>
        <begin position="253"/>
        <end position="280"/>
    </location>
</feature>
<keyword evidence="13" id="KW-1185">Reference proteome</keyword>
<dbReference type="CDD" id="cd03272">
    <property type="entry name" value="ABC_SMC3_euk"/>
    <property type="match status" value="1"/>
</dbReference>
<evidence type="ECO:0000256" key="2">
    <source>
        <dbReference type="ARBA" id="ARBA00005917"/>
    </source>
</evidence>
<proteinExistence type="inferred from homology"/>
<keyword evidence="4" id="KW-0498">Mitosis</keyword>
<evidence type="ECO:0000256" key="9">
    <source>
        <dbReference type="SAM" id="Coils"/>
    </source>
</evidence>
<feature type="region of interest" description="Disordered" evidence="10">
    <location>
        <begin position="295"/>
        <end position="330"/>
    </location>
</feature>
<dbReference type="PANTHER" id="PTHR43977">
    <property type="entry name" value="STRUCTURAL MAINTENANCE OF CHROMOSOMES PROTEIN 3"/>
    <property type="match status" value="1"/>
</dbReference>
<dbReference type="GO" id="GO:0007059">
    <property type="term" value="P:chromosome segregation"/>
    <property type="evidence" value="ECO:0007669"/>
    <property type="project" value="UniProtKB-ARBA"/>
</dbReference>
<evidence type="ECO:0000256" key="10">
    <source>
        <dbReference type="SAM" id="MobiDB-lite"/>
    </source>
</evidence>
<dbReference type="GO" id="GO:0016887">
    <property type="term" value="F:ATP hydrolysis activity"/>
    <property type="evidence" value="ECO:0007669"/>
    <property type="project" value="InterPro"/>
</dbReference>
<dbReference type="InterPro" id="IPR041741">
    <property type="entry name" value="SMC3_ABC_euk"/>
</dbReference>
<dbReference type="GO" id="GO:0005524">
    <property type="term" value="F:ATP binding"/>
    <property type="evidence" value="ECO:0007669"/>
    <property type="project" value="InterPro"/>
</dbReference>
<name>A0AA40E2Q6_9PEZI</name>
<dbReference type="RefSeq" id="XP_060298706.1">
    <property type="nucleotide sequence ID" value="XM_060437361.1"/>
</dbReference>
<dbReference type="GO" id="GO:0051276">
    <property type="term" value="P:chromosome organization"/>
    <property type="evidence" value="ECO:0007669"/>
    <property type="project" value="InterPro"/>
</dbReference>
<evidence type="ECO:0000313" key="13">
    <source>
        <dbReference type="Proteomes" id="UP001172101"/>
    </source>
</evidence>
<evidence type="ECO:0000256" key="3">
    <source>
        <dbReference type="ARBA" id="ARBA00022618"/>
    </source>
</evidence>
<evidence type="ECO:0000256" key="8">
    <source>
        <dbReference type="PIRNR" id="PIRNR005719"/>
    </source>
</evidence>
<feature type="coiled-coil region" evidence="9">
    <location>
        <begin position="674"/>
        <end position="822"/>
    </location>
</feature>
<keyword evidence="5 9" id="KW-0175">Coiled coil</keyword>
<keyword evidence="6 8" id="KW-0539">Nucleus</keyword>
<dbReference type="EMBL" id="JAUIRO010000003">
    <property type="protein sequence ID" value="KAK0722782.1"/>
    <property type="molecule type" value="Genomic_DNA"/>
</dbReference>
<dbReference type="Proteomes" id="UP001172101">
    <property type="component" value="Unassembled WGS sequence"/>
</dbReference>
<evidence type="ECO:0000259" key="11">
    <source>
        <dbReference type="SMART" id="SM00968"/>
    </source>
</evidence>
<dbReference type="Gene3D" id="1.10.287.1490">
    <property type="match status" value="1"/>
</dbReference>
<accession>A0AA40E2Q6</accession>
<dbReference type="SUPFAM" id="SSF75553">
    <property type="entry name" value="Smc hinge domain"/>
    <property type="match status" value="1"/>
</dbReference>
<dbReference type="Gene3D" id="3.40.50.300">
    <property type="entry name" value="P-loop containing nucleotide triphosphate hydrolases"/>
    <property type="match status" value="2"/>
</dbReference>
<feature type="compositionally biased region" description="Basic and acidic residues" evidence="10">
    <location>
        <begin position="823"/>
        <end position="834"/>
    </location>
</feature>
<dbReference type="Pfam" id="PF06470">
    <property type="entry name" value="SMC_hinge"/>
    <property type="match status" value="1"/>
</dbReference>
<dbReference type="SMART" id="SM00968">
    <property type="entry name" value="SMC_hinge"/>
    <property type="match status" value="1"/>
</dbReference>
<evidence type="ECO:0000256" key="6">
    <source>
        <dbReference type="ARBA" id="ARBA00023242"/>
    </source>
</evidence>
<dbReference type="Pfam" id="PF02463">
    <property type="entry name" value="SMC_N"/>
    <property type="match status" value="1"/>
</dbReference>
<dbReference type="InterPro" id="IPR024704">
    <property type="entry name" value="SMC"/>
</dbReference>
<feature type="compositionally biased region" description="Polar residues" evidence="10">
    <location>
        <begin position="835"/>
        <end position="844"/>
    </location>
</feature>
<dbReference type="FunFam" id="3.40.50.300:FF:000424">
    <property type="entry name" value="Structural maintenance of chromosomes 3"/>
    <property type="match status" value="1"/>
</dbReference>
<dbReference type="InterPro" id="IPR027417">
    <property type="entry name" value="P-loop_NTPase"/>
</dbReference>
<evidence type="ECO:0000313" key="12">
    <source>
        <dbReference type="EMBL" id="KAK0722782.1"/>
    </source>
</evidence>
<organism evidence="12 13">
    <name type="scientific">Lasiosphaeria miniovina</name>
    <dbReference type="NCBI Taxonomy" id="1954250"/>
    <lineage>
        <taxon>Eukaryota</taxon>
        <taxon>Fungi</taxon>
        <taxon>Dikarya</taxon>
        <taxon>Ascomycota</taxon>
        <taxon>Pezizomycotina</taxon>
        <taxon>Sordariomycetes</taxon>
        <taxon>Sordariomycetidae</taxon>
        <taxon>Sordariales</taxon>
        <taxon>Lasiosphaeriaceae</taxon>
        <taxon>Lasiosphaeria</taxon>
    </lineage>
</organism>
<dbReference type="PIRSF" id="PIRSF005719">
    <property type="entry name" value="SMC"/>
    <property type="match status" value="1"/>
</dbReference>
<dbReference type="InterPro" id="IPR036277">
    <property type="entry name" value="SMC_hinge_sf"/>
</dbReference>
<dbReference type="InterPro" id="IPR010935">
    <property type="entry name" value="SMC_hinge"/>
</dbReference>
<evidence type="ECO:0000256" key="5">
    <source>
        <dbReference type="ARBA" id="ARBA00023054"/>
    </source>
</evidence>
<reference evidence="12" key="1">
    <citation type="submission" date="2023-06" db="EMBL/GenBank/DDBJ databases">
        <title>Genome-scale phylogeny and comparative genomics of the fungal order Sordariales.</title>
        <authorList>
            <consortium name="Lawrence Berkeley National Laboratory"/>
            <person name="Hensen N."/>
            <person name="Bonometti L."/>
            <person name="Westerberg I."/>
            <person name="Brannstrom I.O."/>
            <person name="Guillou S."/>
            <person name="Cros-Aarteil S."/>
            <person name="Calhoun S."/>
            <person name="Haridas S."/>
            <person name="Kuo A."/>
            <person name="Mondo S."/>
            <person name="Pangilinan J."/>
            <person name="Riley R."/>
            <person name="LaButti K."/>
            <person name="Andreopoulos B."/>
            <person name="Lipzen A."/>
            <person name="Chen C."/>
            <person name="Yanf M."/>
            <person name="Daum C."/>
            <person name="Ng V."/>
            <person name="Clum A."/>
            <person name="Steindorff A."/>
            <person name="Ohm R."/>
            <person name="Martin F."/>
            <person name="Silar P."/>
            <person name="Natvig D."/>
            <person name="Lalanne C."/>
            <person name="Gautier V."/>
            <person name="Ament-velasquez S.L."/>
            <person name="Kruys A."/>
            <person name="Hutchinson M.I."/>
            <person name="Powell A.J."/>
            <person name="Barry K."/>
            <person name="Miller A.N."/>
            <person name="Grigoriev I.V."/>
            <person name="Debuchy R."/>
            <person name="Gladieux P."/>
            <person name="Thoren M.H."/>
            <person name="Johannesson H."/>
        </authorList>
    </citation>
    <scope>NUCLEOTIDE SEQUENCE</scope>
    <source>
        <strain evidence="12">SMH2392-1A</strain>
    </source>
</reference>
<dbReference type="SUPFAM" id="SSF52540">
    <property type="entry name" value="P-loop containing nucleoside triphosphate hydrolases"/>
    <property type="match status" value="1"/>
</dbReference>
<feature type="region of interest" description="Disordered" evidence="10">
    <location>
        <begin position="823"/>
        <end position="850"/>
    </location>
</feature>
<dbReference type="FunFam" id="3.40.50.300:FF:000370">
    <property type="entry name" value="Structural maintenance of chromosomes 3"/>
    <property type="match status" value="1"/>
</dbReference>